<reference evidence="1 2" key="1">
    <citation type="submission" date="2016-07" db="EMBL/GenBank/DDBJ databases">
        <title>Pervasive Adenine N6-methylation of Active Genes in Fungi.</title>
        <authorList>
            <consortium name="DOE Joint Genome Institute"/>
            <person name="Mondo S.J."/>
            <person name="Dannebaum R.O."/>
            <person name="Kuo R.C."/>
            <person name="Labutti K."/>
            <person name="Haridas S."/>
            <person name="Kuo A."/>
            <person name="Salamov A."/>
            <person name="Ahrendt S.R."/>
            <person name="Lipzen A."/>
            <person name="Sullivan W."/>
            <person name="Andreopoulos W.B."/>
            <person name="Clum A."/>
            <person name="Lindquist E."/>
            <person name="Daum C."/>
            <person name="Ramamoorthy G.K."/>
            <person name="Gryganskyi A."/>
            <person name="Culley D."/>
            <person name="Magnuson J.K."/>
            <person name="James T.Y."/>
            <person name="O'Malley M.A."/>
            <person name="Stajich J.E."/>
            <person name="Spatafora J.W."/>
            <person name="Visel A."/>
            <person name="Grigoriev I.V."/>
        </authorList>
    </citation>
    <scope>NUCLEOTIDE SEQUENCE [LARGE SCALE GENOMIC DNA]</scope>
    <source>
        <strain evidence="1 2">PL171</strain>
    </source>
</reference>
<dbReference type="EMBL" id="MCFL01000100">
    <property type="protein sequence ID" value="ORZ30139.1"/>
    <property type="molecule type" value="Genomic_DNA"/>
</dbReference>
<gene>
    <name evidence="1" type="ORF">BCR44DRAFT_1018195</name>
</gene>
<accession>A0A1Y2H6I2</accession>
<comment type="caution">
    <text evidence="1">The sequence shown here is derived from an EMBL/GenBank/DDBJ whole genome shotgun (WGS) entry which is preliminary data.</text>
</comment>
<evidence type="ECO:0000313" key="1">
    <source>
        <dbReference type="EMBL" id="ORZ30139.1"/>
    </source>
</evidence>
<sequence>MEMCNRHEGKKGSRRGLVKPWVPLPAAFRQPHPTHLEGRAEPDLEGCGPTFQLQSNLASWFPIQSREWIRIRTPTHPPTYSHSHSHSHGALAFAFAFPTALPSFNPPSITRPALHLIVPASCHFISTLTLQQYLHSVTLYSVLCTHSDQSWHRSFLVCLVWKP</sequence>
<dbReference type="AlphaFoldDB" id="A0A1Y2H6I2"/>
<keyword evidence="2" id="KW-1185">Reference proteome</keyword>
<organism evidence="1 2">
    <name type="scientific">Catenaria anguillulae PL171</name>
    <dbReference type="NCBI Taxonomy" id="765915"/>
    <lineage>
        <taxon>Eukaryota</taxon>
        <taxon>Fungi</taxon>
        <taxon>Fungi incertae sedis</taxon>
        <taxon>Blastocladiomycota</taxon>
        <taxon>Blastocladiomycetes</taxon>
        <taxon>Blastocladiales</taxon>
        <taxon>Catenariaceae</taxon>
        <taxon>Catenaria</taxon>
    </lineage>
</organism>
<dbReference type="Proteomes" id="UP000193411">
    <property type="component" value="Unassembled WGS sequence"/>
</dbReference>
<proteinExistence type="predicted"/>
<evidence type="ECO:0000313" key="2">
    <source>
        <dbReference type="Proteomes" id="UP000193411"/>
    </source>
</evidence>
<protein>
    <submittedName>
        <fullName evidence="1">Uncharacterized protein</fullName>
    </submittedName>
</protein>
<name>A0A1Y2H6I2_9FUNG</name>